<organism evidence="13 14">
    <name type="scientific">Myotis brandtii</name>
    <name type="common">Brandt's bat</name>
    <dbReference type="NCBI Taxonomy" id="109478"/>
    <lineage>
        <taxon>Eukaryota</taxon>
        <taxon>Metazoa</taxon>
        <taxon>Chordata</taxon>
        <taxon>Craniata</taxon>
        <taxon>Vertebrata</taxon>
        <taxon>Euteleostomi</taxon>
        <taxon>Mammalia</taxon>
        <taxon>Eutheria</taxon>
        <taxon>Laurasiatheria</taxon>
        <taxon>Chiroptera</taxon>
        <taxon>Yangochiroptera</taxon>
        <taxon>Vespertilionidae</taxon>
        <taxon>Myotis</taxon>
    </lineage>
</organism>
<evidence type="ECO:0000256" key="4">
    <source>
        <dbReference type="ARBA" id="ARBA00012115"/>
    </source>
</evidence>
<dbReference type="EMBL" id="KE164798">
    <property type="protein sequence ID" value="EPQ20206.1"/>
    <property type="molecule type" value="Genomic_DNA"/>
</dbReference>
<keyword evidence="6" id="KW-0479">Metal-binding</keyword>
<sequence>LQCPFLKGLHIKQPETVKQLLCTPSKYRMDILQWMYTRACPSSAPVLNPTSRTPEEAKIQVMLSVSRELMLTGPVTGDILMGRGGTLEQLRLIEELLDAVRSMATGCLIMSSVERQFKKTREENEKILGSLFSSPHLRSLLRPDCKARVNTQVYDSKRKVNDDKTVLVMVKQLQESVDKLEVLRAEHKKAVGIGSAEAGILEQKLRLVISDFHQLVLAFLQVYDKELSECCNLDCPFIHPLGPIVETVCRTLISCRKLLKAVLDVTETSANAVETAEKQQEGGQSYGASVAMSLAAKMEELIQKYKLFSVTVLTRGSLVLYDKGAVPWIGGLVPLCHCPCANVTMSEVPRAETFVFLDLEATGLPNVDPEIAEISLFAVHRSSLENAERDEAGTPVLPRVLDKLTLCMCPERPFTSKASEITGLSSEGLAQCRKAGFDEAVVRTLQAFLSRQEGPICLVAHNGFDYDFPLLCTELQRLGAHLPQDTTCLDTLPALRGLDRAHSHGTRAQGCKGYSLGSLFRRYFQAEPSAAHSAEGDVHTLLMVFLHRSAELLTWADEQARSWAHIQPMYTPPDSPSLED</sequence>
<dbReference type="GO" id="GO:0005634">
    <property type="term" value="C:nucleus"/>
    <property type="evidence" value="ECO:0007669"/>
    <property type="project" value="UniProtKB-SubCell"/>
</dbReference>
<dbReference type="InterPro" id="IPR013520">
    <property type="entry name" value="Ribonucl_H"/>
</dbReference>
<dbReference type="InterPro" id="IPR029711">
    <property type="entry name" value="Haus7-like"/>
</dbReference>
<keyword evidence="9" id="KW-0460">Magnesium</keyword>
<protein>
    <recommendedName>
        <fullName evidence="4">exodeoxyribonuclease III</fullName>
        <ecNumber evidence="4">3.1.11.2</ecNumber>
    </recommendedName>
</protein>
<keyword evidence="14" id="KW-1185">Reference proteome</keyword>
<dbReference type="PANTHER" id="PTHR14352">
    <property type="entry name" value="HAUS AUGMIN-LIKE COMPLEX SUBUNIT 7"/>
    <property type="match status" value="1"/>
</dbReference>
<gene>
    <name evidence="13" type="ORF">D623_10010699</name>
</gene>
<dbReference type="InterPro" id="IPR036397">
    <property type="entry name" value="RNaseH_sf"/>
</dbReference>
<keyword evidence="10" id="KW-0539">Nucleus</keyword>
<comment type="catalytic activity">
    <reaction evidence="1">
        <text>Exonucleolytic cleavage in the 3'- to 5'-direction to yield nucleoside 5'-phosphates.</text>
        <dbReference type="EC" id="3.1.11.2"/>
    </reaction>
</comment>
<dbReference type="PANTHER" id="PTHR14352:SF2">
    <property type="entry name" value="HAUS AUGMIN-LIKE COMPLEX SUBUNIT 7"/>
    <property type="match status" value="1"/>
</dbReference>
<dbReference type="GO" id="GO:0046872">
    <property type="term" value="F:metal ion binding"/>
    <property type="evidence" value="ECO:0007669"/>
    <property type="project" value="UniProtKB-KW"/>
</dbReference>
<reference evidence="13 14" key="1">
    <citation type="journal article" date="2013" name="Nat. Commun.">
        <title>Genome analysis reveals insights into physiology and longevity of the Brandt's bat Myotis brandtii.</title>
        <authorList>
            <person name="Seim I."/>
            <person name="Fang X."/>
            <person name="Xiong Z."/>
            <person name="Lobanov A.V."/>
            <person name="Huang Z."/>
            <person name="Ma S."/>
            <person name="Feng Y."/>
            <person name="Turanov A.A."/>
            <person name="Zhu Y."/>
            <person name="Lenz T.L."/>
            <person name="Gerashchenko M.V."/>
            <person name="Fan D."/>
            <person name="Hee Yim S."/>
            <person name="Yao X."/>
            <person name="Jordan D."/>
            <person name="Xiong Y."/>
            <person name="Ma Y."/>
            <person name="Lyapunov A.N."/>
            <person name="Chen G."/>
            <person name="Kulakova O.I."/>
            <person name="Sun Y."/>
            <person name="Lee S.G."/>
            <person name="Bronson R.T."/>
            <person name="Moskalev A.A."/>
            <person name="Sunyaev S.R."/>
            <person name="Zhang G."/>
            <person name="Krogh A."/>
            <person name="Wang J."/>
            <person name="Gladyshev V.N."/>
        </authorList>
    </citation>
    <scope>NUCLEOTIDE SEQUENCE [LARGE SCALE GENOMIC DNA]</scope>
</reference>
<dbReference type="GO" id="GO:0006281">
    <property type="term" value="P:DNA repair"/>
    <property type="evidence" value="ECO:0007669"/>
    <property type="project" value="UniProtKB-ARBA"/>
</dbReference>
<dbReference type="CDD" id="cd06136">
    <property type="entry name" value="TREX1_2"/>
    <property type="match status" value="1"/>
</dbReference>
<feature type="domain" description="Exonuclease" evidence="12">
    <location>
        <begin position="353"/>
        <end position="554"/>
    </location>
</feature>
<dbReference type="GO" id="GO:0031023">
    <property type="term" value="P:microtubule organizing center organization"/>
    <property type="evidence" value="ECO:0007669"/>
    <property type="project" value="TreeGrafter"/>
</dbReference>
<comment type="cofactor">
    <cofactor evidence="2">
        <name>Mg(2+)</name>
        <dbReference type="ChEBI" id="CHEBI:18420"/>
    </cofactor>
</comment>
<evidence type="ECO:0000259" key="12">
    <source>
        <dbReference type="SMART" id="SM00479"/>
    </source>
</evidence>
<dbReference type="GO" id="GO:0051225">
    <property type="term" value="P:spindle assembly"/>
    <property type="evidence" value="ECO:0007669"/>
    <property type="project" value="TreeGrafter"/>
</dbReference>
<dbReference type="GO" id="GO:0070652">
    <property type="term" value="C:HAUS complex"/>
    <property type="evidence" value="ECO:0007669"/>
    <property type="project" value="TreeGrafter"/>
</dbReference>
<evidence type="ECO:0000256" key="1">
    <source>
        <dbReference type="ARBA" id="ARBA00000493"/>
    </source>
</evidence>
<dbReference type="eggNOG" id="ENOG502RYVK">
    <property type="taxonomic scope" value="Eukaryota"/>
</dbReference>
<dbReference type="FunFam" id="3.30.420.10:FF:000046">
    <property type="entry name" value="Three prime repair exonuclease 1"/>
    <property type="match status" value="1"/>
</dbReference>
<dbReference type="EC" id="3.1.11.2" evidence="4"/>
<dbReference type="InterPro" id="IPR012337">
    <property type="entry name" value="RNaseH-like_sf"/>
</dbReference>
<evidence type="ECO:0000313" key="14">
    <source>
        <dbReference type="Proteomes" id="UP000052978"/>
    </source>
</evidence>
<dbReference type="Gene3D" id="3.30.420.10">
    <property type="entry name" value="Ribonuclease H-like superfamily/Ribonuclease H"/>
    <property type="match status" value="1"/>
</dbReference>
<keyword evidence="5" id="KW-0540">Nuclease</keyword>
<dbReference type="SMART" id="SM00479">
    <property type="entry name" value="EXOIII"/>
    <property type="match status" value="1"/>
</dbReference>
<keyword evidence="8 13" id="KW-0269">Exonuclease</keyword>
<feature type="non-terminal residue" evidence="13">
    <location>
        <position position="1"/>
    </location>
</feature>
<evidence type="ECO:0000256" key="8">
    <source>
        <dbReference type="ARBA" id="ARBA00022839"/>
    </source>
</evidence>
<evidence type="ECO:0000256" key="9">
    <source>
        <dbReference type="ARBA" id="ARBA00022842"/>
    </source>
</evidence>
<dbReference type="GO" id="GO:0008311">
    <property type="term" value="F:double-stranded DNA 3'-5' DNA exonuclease activity"/>
    <property type="evidence" value="ECO:0007669"/>
    <property type="project" value="UniProtKB-EC"/>
</dbReference>
<evidence type="ECO:0000313" key="13">
    <source>
        <dbReference type="EMBL" id="EPQ20206.1"/>
    </source>
</evidence>
<keyword evidence="7" id="KW-0378">Hydrolase</keyword>
<evidence type="ECO:0000256" key="5">
    <source>
        <dbReference type="ARBA" id="ARBA00022722"/>
    </source>
</evidence>
<comment type="similarity">
    <text evidence="11">Belongs to the exonuclease superfamily. TREX family.</text>
</comment>
<dbReference type="GO" id="GO:0003677">
    <property type="term" value="F:DNA binding"/>
    <property type="evidence" value="ECO:0007669"/>
    <property type="project" value="UniProtKB-ARBA"/>
</dbReference>
<proteinExistence type="inferred from homology"/>
<dbReference type="SUPFAM" id="SSF53098">
    <property type="entry name" value="Ribonuclease H-like"/>
    <property type="match status" value="1"/>
</dbReference>
<evidence type="ECO:0000256" key="6">
    <source>
        <dbReference type="ARBA" id="ARBA00022723"/>
    </source>
</evidence>
<evidence type="ECO:0000256" key="3">
    <source>
        <dbReference type="ARBA" id="ARBA00004123"/>
    </source>
</evidence>
<dbReference type="Proteomes" id="UP000052978">
    <property type="component" value="Unassembled WGS sequence"/>
</dbReference>
<evidence type="ECO:0000256" key="7">
    <source>
        <dbReference type="ARBA" id="ARBA00022801"/>
    </source>
</evidence>
<comment type="subcellular location">
    <subcellularLocation>
        <location evidence="3">Nucleus</location>
    </subcellularLocation>
</comment>
<dbReference type="AlphaFoldDB" id="S7NSX3"/>
<accession>S7NSX3</accession>
<dbReference type="GO" id="GO:0051011">
    <property type="term" value="F:microtubule minus-end binding"/>
    <property type="evidence" value="ECO:0007669"/>
    <property type="project" value="TreeGrafter"/>
</dbReference>
<evidence type="ECO:0000256" key="11">
    <source>
        <dbReference type="ARBA" id="ARBA00025769"/>
    </source>
</evidence>
<evidence type="ECO:0000256" key="2">
    <source>
        <dbReference type="ARBA" id="ARBA00001946"/>
    </source>
</evidence>
<evidence type="ECO:0000256" key="10">
    <source>
        <dbReference type="ARBA" id="ARBA00023242"/>
    </source>
</evidence>
<name>S7NSX3_MYOBR</name>